<dbReference type="EMBL" id="RPDH01000002">
    <property type="protein sequence ID" value="RPE07911.1"/>
    <property type="molecule type" value="Genomic_DNA"/>
</dbReference>
<organism evidence="2 3">
    <name type="scientific">Chitinophaga lutea</name>
    <dbReference type="NCBI Taxonomy" id="2488634"/>
    <lineage>
        <taxon>Bacteria</taxon>
        <taxon>Pseudomonadati</taxon>
        <taxon>Bacteroidota</taxon>
        <taxon>Chitinophagia</taxon>
        <taxon>Chitinophagales</taxon>
        <taxon>Chitinophagaceae</taxon>
        <taxon>Chitinophaga</taxon>
    </lineage>
</organism>
<evidence type="ECO:0000313" key="3">
    <source>
        <dbReference type="Proteomes" id="UP000278351"/>
    </source>
</evidence>
<name>A0A3N4PSD0_9BACT</name>
<protein>
    <submittedName>
        <fullName evidence="2">Uncharacterized protein</fullName>
    </submittedName>
</protein>
<gene>
    <name evidence="2" type="ORF">EGT74_12600</name>
</gene>
<proteinExistence type="predicted"/>
<dbReference type="Proteomes" id="UP000278351">
    <property type="component" value="Unassembled WGS sequence"/>
</dbReference>
<keyword evidence="1" id="KW-0732">Signal</keyword>
<feature type="signal peptide" evidence="1">
    <location>
        <begin position="1"/>
        <end position="22"/>
    </location>
</feature>
<evidence type="ECO:0000313" key="2">
    <source>
        <dbReference type="EMBL" id="RPE07911.1"/>
    </source>
</evidence>
<sequence>MKKRNPILILAGILFAFSPAMAQKDSSGIYRTATDFQQRKLTYAINYKTEKHKIRRNILLKGGEIKVRHNGRTYTLDKNATYGFKDTNGKVFRFVGGKEYLLLNPDEPILLYEYKHIAHSPRETDKYPPEYYFSKDAFSAPQPLTKSNLKAAFPDNHKFHDGLDAAMAYDSGLHAYDSFHKMYKVNWILRNAGK</sequence>
<dbReference type="RefSeq" id="WP_123846912.1">
    <property type="nucleotide sequence ID" value="NZ_RPDH01000002.1"/>
</dbReference>
<evidence type="ECO:0000256" key="1">
    <source>
        <dbReference type="SAM" id="SignalP"/>
    </source>
</evidence>
<reference evidence="2 3" key="1">
    <citation type="submission" date="2018-11" db="EMBL/GenBank/DDBJ databases">
        <title>Chitinophaga lutea sp.nov., isolate from arsenic contaminated soil.</title>
        <authorList>
            <person name="Zong Y."/>
        </authorList>
    </citation>
    <scope>NUCLEOTIDE SEQUENCE [LARGE SCALE GENOMIC DNA]</scope>
    <source>
        <strain evidence="2 3">ZY74</strain>
    </source>
</reference>
<dbReference type="AlphaFoldDB" id="A0A3N4PSD0"/>
<accession>A0A3N4PSD0</accession>
<feature type="chain" id="PRO_5017977159" evidence="1">
    <location>
        <begin position="23"/>
        <end position="194"/>
    </location>
</feature>
<keyword evidence="3" id="KW-1185">Reference proteome</keyword>
<comment type="caution">
    <text evidence="2">The sequence shown here is derived from an EMBL/GenBank/DDBJ whole genome shotgun (WGS) entry which is preliminary data.</text>
</comment>
<dbReference type="OrthoDB" id="946740at2"/>